<keyword evidence="3 6" id="KW-0863">Zinc-finger</keyword>
<dbReference type="EMBL" id="BMAO01008719">
    <property type="protein sequence ID" value="GFR25798.1"/>
    <property type="molecule type" value="Genomic_DNA"/>
</dbReference>
<dbReference type="GO" id="GO:0000981">
    <property type="term" value="F:DNA-binding transcription factor activity, RNA polymerase II-specific"/>
    <property type="evidence" value="ECO:0007669"/>
    <property type="project" value="TreeGrafter"/>
</dbReference>
<keyword evidence="2" id="KW-0677">Repeat</keyword>
<dbReference type="InterPro" id="IPR036236">
    <property type="entry name" value="Znf_C2H2_sf"/>
</dbReference>
<dbReference type="AlphaFoldDB" id="A0A8X6HLI0"/>
<keyword evidence="4" id="KW-0862">Zinc</keyword>
<dbReference type="SMART" id="SM00355">
    <property type="entry name" value="ZnF_C2H2"/>
    <property type="match status" value="3"/>
</dbReference>
<keyword evidence="9" id="KW-1185">Reference proteome</keyword>
<dbReference type="Pfam" id="PF00096">
    <property type="entry name" value="zf-C2H2"/>
    <property type="match status" value="2"/>
</dbReference>
<feature type="domain" description="C2H2-type" evidence="7">
    <location>
        <begin position="156"/>
        <end position="178"/>
    </location>
</feature>
<evidence type="ECO:0000313" key="9">
    <source>
        <dbReference type="Proteomes" id="UP000887116"/>
    </source>
</evidence>
<evidence type="ECO:0000256" key="1">
    <source>
        <dbReference type="ARBA" id="ARBA00022723"/>
    </source>
</evidence>
<dbReference type="InterPro" id="IPR013087">
    <property type="entry name" value="Znf_C2H2_type"/>
</dbReference>
<dbReference type="Proteomes" id="UP000887116">
    <property type="component" value="Unassembled WGS sequence"/>
</dbReference>
<gene>
    <name evidence="8" type="ORF">TNCT_203361</name>
</gene>
<evidence type="ECO:0000256" key="3">
    <source>
        <dbReference type="ARBA" id="ARBA00022771"/>
    </source>
</evidence>
<dbReference type="GO" id="GO:0000978">
    <property type="term" value="F:RNA polymerase II cis-regulatory region sequence-specific DNA binding"/>
    <property type="evidence" value="ECO:0007669"/>
    <property type="project" value="TreeGrafter"/>
</dbReference>
<keyword evidence="5" id="KW-0539">Nucleus</keyword>
<keyword evidence="1" id="KW-0479">Metal-binding</keyword>
<accession>A0A8X6HLI0</accession>
<feature type="domain" description="C2H2-type" evidence="7">
    <location>
        <begin position="41"/>
        <end position="68"/>
    </location>
</feature>
<dbReference type="OrthoDB" id="6433887at2759"/>
<evidence type="ECO:0000256" key="2">
    <source>
        <dbReference type="ARBA" id="ARBA00022737"/>
    </source>
</evidence>
<comment type="caution">
    <text evidence="8">The sequence shown here is derived from an EMBL/GenBank/DDBJ whole genome shotgun (WGS) entry which is preliminary data.</text>
</comment>
<evidence type="ECO:0000256" key="4">
    <source>
        <dbReference type="ARBA" id="ARBA00022833"/>
    </source>
</evidence>
<dbReference type="PROSITE" id="PS50157">
    <property type="entry name" value="ZINC_FINGER_C2H2_2"/>
    <property type="match status" value="3"/>
</dbReference>
<evidence type="ECO:0000256" key="5">
    <source>
        <dbReference type="ARBA" id="ARBA00023242"/>
    </source>
</evidence>
<organism evidence="8 9">
    <name type="scientific">Trichonephila clavata</name>
    <name type="common">Joro spider</name>
    <name type="synonym">Nephila clavata</name>
    <dbReference type="NCBI Taxonomy" id="2740835"/>
    <lineage>
        <taxon>Eukaryota</taxon>
        <taxon>Metazoa</taxon>
        <taxon>Ecdysozoa</taxon>
        <taxon>Arthropoda</taxon>
        <taxon>Chelicerata</taxon>
        <taxon>Arachnida</taxon>
        <taxon>Araneae</taxon>
        <taxon>Araneomorphae</taxon>
        <taxon>Entelegynae</taxon>
        <taxon>Araneoidea</taxon>
        <taxon>Nephilidae</taxon>
        <taxon>Trichonephila</taxon>
    </lineage>
</organism>
<dbReference type="SUPFAM" id="SSF57667">
    <property type="entry name" value="beta-beta-alpha zinc fingers"/>
    <property type="match status" value="2"/>
</dbReference>
<proteinExistence type="predicted"/>
<name>A0A8X6HLI0_TRICU</name>
<dbReference type="GO" id="GO:0008270">
    <property type="term" value="F:zinc ion binding"/>
    <property type="evidence" value="ECO:0007669"/>
    <property type="project" value="UniProtKB-KW"/>
</dbReference>
<dbReference type="Gene3D" id="3.30.160.60">
    <property type="entry name" value="Classic Zinc Finger"/>
    <property type="match status" value="3"/>
</dbReference>
<protein>
    <recommendedName>
        <fullName evidence="7">C2H2-type domain-containing protein</fullName>
    </recommendedName>
</protein>
<evidence type="ECO:0000313" key="8">
    <source>
        <dbReference type="EMBL" id="GFR25798.1"/>
    </source>
</evidence>
<reference evidence="8" key="1">
    <citation type="submission" date="2020-07" db="EMBL/GenBank/DDBJ databases">
        <title>Multicomponent nature underlies the extraordinary mechanical properties of spider dragline silk.</title>
        <authorList>
            <person name="Kono N."/>
            <person name="Nakamura H."/>
            <person name="Mori M."/>
            <person name="Yoshida Y."/>
            <person name="Ohtoshi R."/>
            <person name="Malay A.D."/>
            <person name="Moran D.A.P."/>
            <person name="Tomita M."/>
            <person name="Numata K."/>
            <person name="Arakawa K."/>
        </authorList>
    </citation>
    <scope>NUCLEOTIDE SEQUENCE</scope>
</reference>
<dbReference type="FunFam" id="3.30.160.60:FF:001049">
    <property type="entry name" value="zinc finger protein 319"/>
    <property type="match status" value="1"/>
</dbReference>
<dbReference type="PANTHER" id="PTHR23235:SF142">
    <property type="entry name" value="ZINC FINGER PROTEIN 384"/>
    <property type="match status" value="1"/>
</dbReference>
<sequence>MKLDNSIILYRGHEDQDKFSCYNESMSRNSSKQISEVIKRHKCTQCSYSTNNAGHLHMHLLTHSGVRPFLIVKDFMGINIVQQSHIHFHFLLGGVQLYQYQNLFSPFDVKSRNRNNILRWGSSPAKRHRCSLCPYSTNNSSHLQIHLVTHTGERPHKCTKCGKTFSQRSSLRRHIMCHIDLSIQL</sequence>
<feature type="domain" description="C2H2-type" evidence="7">
    <location>
        <begin position="128"/>
        <end position="155"/>
    </location>
</feature>
<evidence type="ECO:0000259" key="7">
    <source>
        <dbReference type="PROSITE" id="PS50157"/>
    </source>
</evidence>
<dbReference type="PROSITE" id="PS00028">
    <property type="entry name" value="ZINC_FINGER_C2H2_1"/>
    <property type="match status" value="1"/>
</dbReference>
<evidence type="ECO:0000256" key="6">
    <source>
        <dbReference type="PROSITE-ProRule" id="PRU00042"/>
    </source>
</evidence>
<dbReference type="PANTHER" id="PTHR23235">
    <property type="entry name" value="KRUEPPEL-LIKE TRANSCRIPTION FACTOR"/>
    <property type="match status" value="1"/>
</dbReference>